<keyword evidence="4" id="KW-1185">Reference proteome</keyword>
<dbReference type="GeneID" id="109476143"/>
<protein>
    <submittedName>
        <fullName evidence="5">Uncharacterized protein LOC109476143</fullName>
    </submittedName>
</protein>
<dbReference type="PANTHER" id="PTHR33206:SF1">
    <property type="entry name" value="DNA-DIRECTED DNA POLYMERASE"/>
    <property type="match status" value="1"/>
</dbReference>
<dbReference type="OrthoDB" id="5988713at2759"/>
<feature type="domain" description="C2H2-type" evidence="3">
    <location>
        <begin position="93"/>
        <end position="121"/>
    </location>
</feature>
<keyword evidence="1" id="KW-0479">Metal-binding</keyword>
<keyword evidence="1" id="KW-0862">Zinc</keyword>
<dbReference type="Pfam" id="PF00096">
    <property type="entry name" value="zf-C2H2"/>
    <property type="match status" value="3"/>
</dbReference>
<sequence>MAFQCGQCGKEFKHRQSFNRHKKAAHAASPTHRCETCDQNFIRLHDLKRHQQQKHTSAAPQHECDFCGKKFPRADKLREHKRTHDKQPTRLTFHCRLCNTPFNTVGELQRHREETHPEDVPSTSRGHKRKPSANADKSSPKRSRKVQPLSPNDLFPVQEDPLDKPEDLALEDEDPALEQLYKKKWSNIRTHFERKSVHDMYNFRINSVNVDDLTDKVWAIFRDQKTSFKINLSYGFVLRNNEGELRYYYPCENNHTFLEKPVIVDTEEDLQRFLDQIANKDILEYCRQQRPDSKWIVHTIPHVEFYISKLGNHPIGAPKTLPAYIVHNKAIVALQSGMHGPFDDNLCFFRCLASHYGKDPKSLETATKDLFRQYLEAADLTEKDFYGVSLEDLADIEKLFQVDIYVYSLRISDQEDEGDDAPFAELVRRPLTRYKNTMYLNLYEDHFSYIKDFKKYAKSYGCPSCGRKFKRAYHLKTHQANCIGAIQHDYPGGAYNGRQTVFEQLDDVGIHVDPEDRYYPYRATYDIECYFKPLSDQNTDKMTWVAVHELMSVSVCSNVPGFMTPKCFVSEGDPAAVADKMLEYLQEMSEAAYEDLTEHFADVFEQINSLYPDDDDGFTTSQPDKQDVVISKGGDEEGDCELSEEEEDGSSVTSRENDYDSTTTEEDEDGKGEEKQQEGTAWIGKLLGRLHHHLRQLPVIGFNSGKYDVNAMKKVFLPLLHTQQENLRPIKKDNNFMSIETDHLKFLDLINYVAPGFSYSHLLKAYECRETKGFFPYEWMDDLNKLEQTSLPPADAFYSKLDGTHISPEDYVSCQKVWEERGMKTMKDFLIWYNNKDVVPMLEAIQKMVDFYRDLGIDMLKDGISVPGLTLKYLFMNLESDTYFTLVDKEDVYKLFKENIVGGPSIIFHRYHQKGETFIRQKVMEHSGRQPKLCQKVIGFDANALYLWSLMQNMPTGYYIRRKAETEFVKDYSAPSRGRMATEWLDWVAHSRDIVIRNKFNSTEKRIGHRQVPVDGFCSATAEIFQFHGCFWHGHDCCLTEGLDFNPVRQESMPNIREVTKEMTEYLRGEGYNVIEMWECQWQDLKRTKEVSAFLTKRKTPTENRYKMSETEILQAVREDELFGVVECDIQVPAHLRAHFSEMPPIFKNCDINIDDIGPSMKQYAETHGIMSKPRRSLIGSMFGQKILLATPLLKWYLNHGLEVTHVYQVLEYIPRKCFEPFGQKVSDARRDGDKDDKKKIIAETMKLIGNSAYGKTVTNKEKQSDVCYCDSAVGATQKINAPCFKKISEVVDGFYEIETGKRKIKFDLPLQIGFFVYQYAKLRMLQFYFDFMLEFVDISDFQYCEMDTDSAYIAISADRLEDVIKPHMRARYENEKHLWFPRTDNPEHAAYDKRTPGLFKEEWSGDAIVGLCSKTYYCFGGDDKTQDKFSCKGVSKRQNDITLQKYLQVLETQKSGQGVNRGFRVRNNQMLTYTQTRDAFSYFYPKRQVQDDGVTTLPLDI</sequence>
<feature type="compositionally biased region" description="Basic and acidic residues" evidence="2">
    <location>
        <begin position="109"/>
        <end position="119"/>
    </location>
</feature>
<dbReference type="PROSITE" id="PS00028">
    <property type="entry name" value="ZINC_FINGER_C2H2_1"/>
    <property type="match status" value="4"/>
</dbReference>
<gene>
    <name evidence="5" type="primary">LOC109476143</name>
</gene>
<evidence type="ECO:0000259" key="3">
    <source>
        <dbReference type="PROSITE" id="PS50157"/>
    </source>
</evidence>
<evidence type="ECO:0000313" key="4">
    <source>
        <dbReference type="Proteomes" id="UP000515135"/>
    </source>
</evidence>
<dbReference type="SUPFAM" id="SSF56672">
    <property type="entry name" value="DNA/RNA polymerases"/>
    <property type="match status" value="1"/>
</dbReference>
<dbReference type="Gene3D" id="3.40.960.10">
    <property type="entry name" value="VSR Endonuclease"/>
    <property type="match status" value="1"/>
</dbReference>
<dbReference type="PROSITE" id="PS50157">
    <property type="entry name" value="ZINC_FINGER_C2H2_2"/>
    <property type="match status" value="5"/>
</dbReference>
<dbReference type="GO" id="GO:0008270">
    <property type="term" value="F:zinc ion binding"/>
    <property type="evidence" value="ECO:0007669"/>
    <property type="project" value="UniProtKB-KW"/>
</dbReference>
<name>A0A6P4Z7H3_BRABE</name>
<dbReference type="InterPro" id="IPR036236">
    <property type="entry name" value="Znf_C2H2_sf"/>
</dbReference>
<dbReference type="KEGG" id="bbel:109476143"/>
<keyword evidence="1" id="KW-0863">Zinc-finger</keyword>
<accession>A0A6P4Z7H3</accession>
<dbReference type="SMART" id="SM00355">
    <property type="entry name" value="ZnF_C2H2"/>
    <property type="match status" value="5"/>
</dbReference>
<evidence type="ECO:0000313" key="5">
    <source>
        <dbReference type="RefSeq" id="XP_019632598.1"/>
    </source>
</evidence>
<feature type="domain" description="C2H2-type" evidence="3">
    <location>
        <begin position="32"/>
        <end position="60"/>
    </location>
</feature>
<dbReference type="SUPFAM" id="SSF57667">
    <property type="entry name" value="beta-beta-alpha zinc fingers"/>
    <property type="match status" value="2"/>
</dbReference>
<feature type="region of interest" description="Disordered" evidence="2">
    <location>
        <begin position="109"/>
        <end position="162"/>
    </location>
</feature>
<dbReference type="InterPro" id="IPR013087">
    <property type="entry name" value="Znf_C2H2_type"/>
</dbReference>
<feature type="compositionally biased region" description="Acidic residues" evidence="2">
    <location>
        <begin position="636"/>
        <end position="649"/>
    </location>
</feature>
<organism evidence="4 5">
    <name type="scientific">Branchiostoma belcheri</name>
    <name type="common">Amphioxus</name>
    <dbReference type="NCBI Taxonomy" id="7741"/>
    <lineage>
        <taxon>Eukaryota</taxon>
        <taxon>Metazoa</taxon>
        <taxon>Chordata</taxon>
        <taxon>Cephalochordata</taxon>
        <taxon>Leptocardii</taxon>
        <taxon>Amphioxiformes</taxon>
        <taxon>Branchiostomatidae</taxon>
        <taxon>Branchiostoma</taxon>
    </lineage>
</organism>
<proteinExistence type="predicted"/>
<feature type="domain" description="C2H2-type" evidence="3">
    <location>
        <begin position="62"/>
        <end position="89"/>
    </location>
</feature>
<dbReference type="PANTHER" id="PTHR33206">
    <property type="entry name" value="PROTEIN CBG10425"/>
    <property type="match status" value="1"/>
</dbReference>
<dbReference type="RefSeq" id="XP_019632598.1">
    <property type="nucleotide sequence ID" value="XM_019777039.1"/>
</dbReference>
<feature type="domain" description="C2H2-type" evidence="3">
    <location>
        <begin position="460"/>
        <end position="479"/>
    </location>
</feature>
<dbReference type="InterPro" id="IPR043502">
    <property type="entry name" value="DNA/RNA_pol_sf"/>
</dbReference>
<dbReference type="Gene3D" id="3.30.160.60">
    <property type="entry name" value="Classic Zinc Finger"/>
    <property type="match status" value="2"/>
</dbReference>
<evidence type="ECO:0000256" key="1">
    <source>
        <dbReference type="PROSITE-ProRule" id="PRU00042"/>
    </source>
</evidence>
<dbReference type="Proteomes" id="UP000515135">
    <property type="component" value="Unplaced"/>
</dbReference>
<reference evidence="5" key="1">
    <citation type="submission" date="2025-08" db="UniProtKB">
        <authorList>
            <consortium name="RefSeq"/>
        </authorList>
    </citation>
    <scope>IDENTIFICATION</scope>
    <source>
        <tissue evidence="5">Gonad</tissue>
    </source>
</reference>
<evidence type="ECO:0000256" key="2">
    <source>
        <dbReference type="SAM" id="MobiDB-lite"/>
    </source>
</evidence>
<feature type="region of interest" description="Disordered" evidence="2">
    <location>
        <begin position="612"/>
        <end position="678"/>
    </location>
</feature>
<feature type="domain" description="C2H2-type" evidence="3">
    <location>
        <begin position="3"/>
        <end position="31"/>
    </location>
</feature>